<dbReference type="GO" id="GO:0097730">
    <property type="term" value="C:non-motile cilium"/>
    <property type="evidence" value="ECO:0007669"/>
    <property type="project" value="InterPro"/>
</dbReference>
<reference evidence="4" key="2">
    <citation type="submission" date="2017-12" db="EMBL/GenBank/DDBJ databases">
        <title>Genome sequence of the Bar-tailed Godwit (Limosa lapponica baueri).</title>
        <authorList>
            <person name="Lima N.C.B."/>
            <person name="Parody-Merino A.M."/>
            <person name="Battley P.F."/>
            <person name="Fidler A.E."/>
            <person name="Prosdocimi F."/>
        </authorList>
    </citation>
    <scope>NUCLEOTIDE SEQUENCE [LARGE SCALE GENOMIC DNA]</scope>
</reference>
<dbReference type="GO" id="GO:0035869">
    <property type="term" value="C:ciliary transition zone"/>
    <property type="evidence" value="ECO:0007669"/>
    <property type="project" value="TreeGrafter"/>
</dbReference>
<gene>
    <name evidence="3" type="ORF">llap_21594</name>
</gene>
<dbReference type="GO" id="GO:1904491">
    <property type="term" value="P:protein localization to ciliary transition zone"/>
    <property type="evidence" value="ECO:0007669"/>
    <property type="project" value="TreeGrafter"/>
</dbReference>
<dbReference type="PANTHER" id="PTHR31043">
    <property type="entry name" value="NEPHROCYSTIN-4"/>
    <property type="match status" value="1"/>
</dbReference>
<evidence type="ECO:0000259" key="1">
    <source>
        <dbReference type="Pfam" id="PF26015"/>
    </source>
</evidence>
<dbReference type="Pfam" id="PF26015">
    <property type="entry name" value="Ig_NPH4_3rd"/>
    <property type="match status" value="1"/>
</dbReference>
<reference evidence="4" key="1">
    <citation type="submission" date="2017-11" db="EMBL/GenBank/DDBJ databases">
        <authorList>
            <person name="Lima N.C."/>
            <person name="Parody-Merino A.M."/>
            <person name="Battley P.F."/>
            <person name="Fidler A.E."/>
            <person name="Prosdocimi F."/>
        </authorList>
    </citation>
    <scope>NUCLEOTIDE SEQUENCE [LARGE SCALE GENOMIC DNA]</scope>
</reference>
<dbReference type="PANTHER" id="PTHR31043:SF3">
    <property type="entry name" value="NEPHROCYSTIN-4"/>
    <property type="match status" value="1"/>
</dbReference>
<evidence type="ECO:0000259" key="2">
    <source>
        <dbReference type="Pfam" id="PF26187"/>
    </source>
</evidence>
<dbReference type="Proteomes" id="UP000233556">
    <property type="component" value="Unassembled WGS sequence"/>
</dbReference>
<feature type="domain" description="NPHP4 Ig-like" evidence="1">
    <location>
        <begin position="8"/>
        <end position="69"/>
    </location>
</feature>
<accession>A0A2I0T2V5</accession>
<sequence>MGTAGSCSSRCCFPQVDPDGAFLLPPNGLQDLYVGVRPRRAGSRFIYLNLVDVESHQLVSSWLLCLSCRQPLISKVAGGEVYTIGLRFAPSQSVGEEEILIHINDHEDKNEETFCVKVLYQ</sequence>
<feature type="domain" description="NPHP4 Ig-like" evidence="2">
    <location>
        <begin position="75"/>
        <end position="121"/>
    </location>
</feature>
<keyword evidence="4" id="KW-1185">Reference proteome</keyword>
<dbReference type="InterPro" id="IPR058685">
    <property type="entry name" value="Ig_NPHP4_4th"/>
</dbReference>
<dbReference type="AlphaFoldDB" id="A0A2I0T2V5"/>
<dbReference type="InterPro" id="IPR029775">
    <property type="entry name" value="NPHP4"/>
</dbReference>
<dbReference type="GO" id="GO:0036064">
    <property type="term" value="C:ciliary basal body"/>
    <property type="evidence" value="ECO:0007669"/>
    <property type="project" value="TreeGrafter"/>
</dbReference>
<dbReference type="OrthoDB" id="313446at2759"/>
<dbReference type="GO" id="GO:0097546">
    <property type="term" value="C:ciliary base"/>
    <property type="evidence" value="ECO:0007669"/>
    <property type="project" value="TreeGrafter"/>
</dbReference>
<proteinExistence type="predicted"/>
<protein>
    <submittedName>
        <fullName evidence="3">Uncharacterized protein</fullName>
    </submittedName>
</protein>
<dbReference type="InterPro" id="IPR058686">
    <property type="entry name" value="Ig_NPHP4_3rd"/>
</dbReference>
<evidence type="ECO:0000313" key="3">
    <source>
        <dbReference type="EMBL" id="PKU28102.1"/>
    </source>
</evidence>
<dbReference type="EMBL" id="KZ522479">
    <property type="protein sequence ID" value="PKU28102.1"/>
    <property type="molecule type" value="Genomic_DNA"/>
</dbReference>
<evidence type="ECO:0000313" key="4">
    <source>
        <dbReference type="Proteomes" id="UP000233556"/>
    </source>
</evidence>
<name>A0A2I0T2V5_LIMLA</name>
<dbReference type="Pfam" id="PF26187">
    <property type="entry name" value="Ig_NPHP4_4th"/>
    <property type="match status" value="1"/>
</dbReference>
<dbReference type="GO" id="GO:0090090">
    <property type="term" value="P:negative regulation of canonical Wnt signaling pathway"/>
    <property type="evidence" value="ECO:0007669"/>
    <property type="project" value="InterPro"/>
</dbReference>
<organism evidence="3 4">
    <name type="scientific">Limosa lapponica baueri</name>
    <dbReference type="NCBI Taxonomy" id="1758121"/>
    <lineage>
        <taxon>Eukaryota</taxon>
        <taxon>Metazoa</taxon>
        <taxon>Chordata</taxon>
        <taxon>Craniata</taxon>
        <taxon>Vertebrata</taxon>
        <taxon>Euteleostomi</taxon>
        <taxon>Archelosauria</taxon>
        <taxon>Archosauria</taxon>
        <taxon>Dinosauria</taxon>
        <taxon>Saurischia</taxon>
        <taxon>Theropoda</taxon>
        <taxon>Coelurosauria</taxon>
        <taxon>Aves</taxon>
        <taxon>Neognathae</taxon>
        <taxon>Neoaves</taxon>
        <taxon>Charadriiformes</taxon>
        <taxon>Scolopacidae</taxon>
        <taxon>Limosa</taxon>
    </lineage>
</organism>